<name>A0A4Y2FGQ3_ARAVE</name>
<evidence type="ECO:0000313" key="2">
    <source>
        <dbReference type="EMBL" id="GBM39545.1"/>
    </source>
</evidence>
<keyword evidence="3" id="KW-1185">Reference proteome</keyword>
<protein>
    <submittedName>
        <fullName evidence="2">Uncharacterized protein</fullName>
    </submittedName>
</protein>
<evidence type="ECO:0000256" key="1">
    <source>
        <dbReference type="SAM" id="Phobius"/>
    </source>
</evidence>
<gene>
    <name evidence="2" type="ORF">AVEN_52904_1</name>
</gene>
<keyword evidence="1" id="KW-1133">Transmembrane helix</keyword>
<sequence length="126" mass="14227">MIRSPVRSYPLNVNDSGRRPPNPVRNIVKFLYNSIRSSPVLLRLRDQTFSSLQVIPTNLINFLIMVVCCSGLVTGSLVNAYTPTKRASNYSGMHAARKEYLLVVQRRYHRAIAAFDQTASPMESIQ</sequence>
<dbReference type="Proteomes" id="UP000499080">
    <property type="component" value="Unassembled WGS sequence"/>
</dbReference>
<keyword evidence="1" id="KW-0472">Membrane</keyword>
<accession>A0A4Y2FGQ3</accession>
<comment type="caution">
    <text evidence="2">The sequence shown here is derived from an EMBL/GenBank/DDBJ whole genome shotgun (WGS) entry which is preliminary data.</text>
</comment>
<feature type="transmembrane region" description="Helical" evidence="1">
    <location>
        <begin position="59"/>
        <end position="81"/>
    </location>
</feature>
<keyword evidence="1" id="KW-0812">Transmembrane</keyword>
<organism evidence="2 3">
    <name type="scientific">Araneus ventricosus</name>
    <name type="common">Orbweaver spider</name>
    <name type="synonym">Epeira ventricosa</name>
    <dbReference type="NCBI Taxonomy" id="182803"/>
    <lineage>
        <taxon>Eukaryota</taxon>
        <taxon>Metazoa</taxon>
        <taxon>Ecdysozoa</taxon>
        <taxon>Arthropoda</taxon>
        <taxon>Chelicerata</taxon>
        <taxon>Arachnida</taxon>
        <taxon>Araneae</taxon>
        <taxon>Araneomorphae</taxon>
        <taxon>Entelegynae</taxon>
        <taxon>Araneoidea</taxon>
        <taxon>Araneidae</taxon>
        <taxon>Araneus</taxon>
    </lineage>
</organism>
<proteinExistence type="predicted"/>
<evidence type="ECO:0000313" key="3">
    <source>
        <dbReference type="Proteomes" id="UP000499080"/>
    </source>
</evidence>
<reference evidence="2 3" key="1">
    <citation type="journal article" date="2019" name="Sci. Rep.">
        <title>Orb-weaving spider Araneus ventricosus genome elucidates the spidroin gene catalogue.</title>
        <authorList>
            <person name="Kono N."/>
            <person name="Nakamura H."/>
            <person name="Ohtoshi R."/>
            <person name="Moran D.A.P."/>
            <person name="Shinohara A."/>
            <person name="Yoshida Y."/>
            <person name="Fujiwara M."/>
            <person name="Mori M."/>
            <person name="Tomita M."/>
            <person name="Arakawa K."/>
        </authorList>
    </citation>
    <scope>NUCLEOTIDE SEQUENCE [LARGE SCALE GENOMIC DNA]</scope>
</reference>
<dbReference type="AlphaFoldDB" id="A0A4Y2FGQ3"/>
<dbReference type="EMBL" id="BGPR01000901">
    <property type="protein sequence ID" value="GBM39545.1"/>
    <property type="molecule type" value="Genomic_DNA"/>
</dbReference>